<gene>
    <name evidence="9" type="ORF">UPYG_G00090430</name>
</gene>
<dbReference type="EMBL" id="JAGEUA010000002">
    <property type="protein sequence ID" value="KAL1007703.1"/>
    <property type="molecule type" value="Genomic_DNA"/>
</dbReference>
<dbReference type="Pfam" id="PF05485">
    <property type="entry name" value="THAP"/>
    <property type="match status" value="1"/>
</dbReference>
<evidence type="ECO:0000256" key="7">
    <source>
        <dbReference type="SAM" id="MobiDB-lite"/>
    </source>
</evidence>
<protein>
    <recommendedName>
        <fullName evidence="6">THAP domain-containing protein 1</fullName>
    </recommendedName>
</protein>
<keyword evidence="4 5" id="KW-0238">DNA-binding</keyword>
<dbReference type="GO" id="GO:0001935">
    <property type="term" value="P:endothelial cell proliferation"/>
    <property type="evidence" value="ECO:0007669"/>
    <property type="project" value="UniProtKB-UniRule"/>
</dbReference>
<dbReference type="InterPro" id="IPR026516">
    <property type="entry name" value="THAP1/10"/>
</dbReference>
<dbReference type="GO" id="GO:0043565">
    <property type="term" value="F:sequence-specific DNA binding"/>
    <property type="evidence" value="ECO:0007669"/>
    <property type="project" value="UniProtKB-UniRule"/>
</dbReference>
<keyword evidence="10" id="KW-1185">Reference proteome</keyword>
<evidence type="ECO:0000259" key="8">
    <source>
        <dbReference type="PROSITE" id="PS50950"/>
    </source>
</evidence>
<keyword evidence="6" id="KW-0175">Coiled coil</keyword>
<evidence type="ECO:0000313" key="9">
    <source>
        <dbReference type="EMBL" id="KAL1007703.1"/>
    </source>
</evidence>
<dbReference type="PROSITE" id="PS50950">
    <property type="entry name" value="ZF_THAP"/>
    <property type="match status" value="1"/>
</dbReference>
<feature type="compositionally biased region" description="Basic residues" evidence="7">
    <location>
        <begin position="170"/>
        <end position="180"/>
    </location>
</feature>
<dbReference type="SMART" id="SM00980">
    <property type="entry name" value="THAP"/>
    <property type="match status" value="1"/>
</dbReference>
<proteinExistence type="inferred from homology"/>
<comment type="caution">
    <text evidence="9">The sequence shown here is derived from an EMBL/GenBank/DDBJ whole genome shotgun (WGS) entry which is preliminary data.</text>
</comment>
<dbReference type="PANTHER" id="PTHR46600:SF11">
    <property type="entry name" value="THAP DOMAIN-CONTAINING PROTEIN 10"/>
    <property type="match status" value="1"/>
</dbReference>
<evidence type="ECO:0000256" key="3">
    <source>
        <dbReference type="ARBA" id="ARBA00022833"/>
    </source>
</evidence>
<evidence type="ECO:0000256" key="5">
    <source>
        <dbReference type="PROSITE-ProRule" id="PRU00309"/>
    </source>
</evidence>
<feature type="region of interest" description="Disordered" evidence="7">
    <location>
        <begin position="163"/>
        <end position="193"/>
    </location>
</feature>
<dbReference type="GO" id="GO:0008270">
    <property type="term" value="F:zinc ion binding"/>
    <property type="evidence" value="ECO:0007669"/>
    <property type="project" value="UniProtKB-KW"/>
</dbReference>
<sequence>MHFPTHGQTAANLGKEWTEAFILISGHTMVGCTAFGCSNRSEKGYRMYGFPKDQERSKRWMAMGSRQNLPMTGASNSRKLCHVHFEDDQFTSTKTGGKLKLRPDAVPTLFIHRPKPKRRKPPFERAPPAPIQTTTDHTYYAKLNFGQPAYEMMETDPDTEITRTNTALSARRRKREKRKNTLQPAEGEDVQKHTACWKRTDLI</sequence>
<evidence type="ECO:0000256" key="4">
    <source>
        <dbReference type="ARBA" id="ARBA00023125"/>
    </source>
</evidence>
<evidence type="ECO:0000256" key="6">
    <source>
        <dbReference type="RuleBase" id="RU369073"/>
    </source>
</evidence>
<keyword evidence="6" id="KW-0539">Nucleus</keyword>
<dbReference type="InterPro" id="IPR006612">
    <property type="entry name" value="THAP_Znf"/>
</dbReference>
<keyword evidence="6" id="KW-0804">Transcription</keyword>
<name>A0ABD0XFN9_UMBPY</name>
<evidence type="ECO:0000256" key="2">
    <source>
        <dbReference type="ARBA" id="ARBA00022771"/>
    </source>
</evidence>
<dbReference type="AlphaFoldDB" id="A0ABD0XFN9"/>
<keyword evidence="1" id="KW-0479">Metal-binding</keyword>
<dbReference type="GO" id="GO:0003700">
    <property type="term" value="F:DNA-binding transcription factor activity"/>
    <property type="evidence" value="ECO:0007669"/>
    <property type="project" value="UniProtKB-UniRule"/>
</dbReference>
<keyword evidence="6" id="KW-0805">Transcription regulation</keyword>
<reference evidence="9 10" key="1">
    <citation type="submission" date="2024-06" db="EMBL/GenBank/DDBJ databases">
        <authorList>
            <person name="Pan Q."/>
            <person name="Wen M."/>
            <person name="Jouanno E."/>
            <person name="Zahm M."/>
            <person name="Klopp C."/>
            <person name="Cabau C."/>
            <person name="Louis A."/>
            <person name="Berthelot C."/>
            <person name="Parey E."/>
            <person name="Roest Crollius H."/>
            <person name="Montfort J."/>
            <person name="Robinson-Rechavi M."/>
            <person name="Bouchez O."/>
            <person name="Lampietro C."/>
            <person name="Lopez Roques C."/>
            <person name="Donnadieu C."/>
            <person name="Postlethwait J."/>
            <person name="Bobe J."/>
            <person name="Verreycken H."/>
            <person name="Guiguen Y."/>
        </authorList>
    </citation>
    <scope>NUCLEOTIDE SEQUENCE [LARGE SCALE GENOMIC DNA]</scope>
    <source>
        <strain evidence="9">Up_M1</strain>
        <tissue evidence="9">Testis</tissue>
    </source>
</reference>
<dbReference type="SUPFAM" id="SSF57716">
    <property type="entry name" value="Glucocorticoid receptor-like (DNA-binding domain)"/>
    <property type="match status" value="1"/>
</dbReference>
<dbReference type="SMART" id="SM00692">
    <property type="entry name" value="DM3"/>
    <property type="match status" value="1"/>
</dbReference>
<feature type="region of interest" description="Disordered" evidence="7">
    <location>
        <begin position="113"/>
        <end position="133"/>
    </location>
</feature>
<dbReference type="InterPro" id="IPR038441">
    <property type="entry name" value="THAP_Znf_sf"/>
</dbReference>
<keyword evidence="3" id="KW-0862">Zinc</keyword>
<comment type="function">
    <text evidence="6">DNA-binding transcription regulator that regulates endothelial cell proliferation and G1/S cell-cycle progression. Specifically binds the 5'-[AT]NTNN[GT]GGCA[AGT]-3' core DNA sequence and acts by modulating expression of pRB-E2F cell-cycle target genes.</text>
</comment>
<dbReference type="Gene3D" id="6.20.210.20">
    <property type="entry name" value="THAP domain"/>
    <property type="match status" value="1"/>
</dbReference>
<dbReference type="GO" id="GO:0005654">
    <property type="term" value="C:nucleoplasm"/>
    <property type="evidence" value="ECO:0007669"/>
    <property type="project" value="UniProtKB-SubCell"/>
</dbReference>
<evidence type="ECO:0000313" key="10">
    <source>
        <dbReference type="Proteomes" id="UP001557470"/>
    </source>
</evidence>
<evidence type="ECO:0000256" key="1">
    <source>
        <dbReference type="ARBA" id="ARBA00022723"/>
    </source>
</evidence>
<comment type="subcellular location">
    <subcellularLocation>
        <location evidence="6">Nucleus</location>
        <location evidence="6">Nucleoplasm</location>
    </subcellularLocation>
</comment>
<keyword evidence="6" id="KW-0131">Cell cycle</keyword>
<organism evidence="9 10">
    <name type="scientific">Umbra pygmaea</name>
    <name type="common">Eastern mudminnow</name>
    <dbReference type="NCBI Taxonomy" id="75934"/>
    <lineage>
        <taxon>Eukaryota</taxon>
        <taxon>Metazoa</taxon>
        <taxon>Chordata</taxon>
        <taxon>Craniata</taxon>
        <taxon>Vertebrata</taxon>
        <taxon>Euteleostomi</taxon>
        <taxon>Actinopterygii</taxon>
        <taxon>Neopterygii</taxon>
        <taxon>Teleostei</taxon>
        <taxon>Protacanthopterygii</taxon>
        <taxon>Esociformes</taxon>
        <taxon>Umbridae</taxon>
        <taxon>Umbra</taxon>
    </lineage>
</organism>
<comment type="similarity">
    <text evidence="6">Belongs to the THAP1 family.</text>
</comment>
<keyword evidence="2 5" id="KW-0863">Zinc-finger</keyword>
<accession>A0ABD0XFN9</accession>
<feature type="domain" description="THAP-type" evidence="8">
    <location>
        <begin position="29"/>
        <end position="110"/>
    </location>
</feature>
<dbReference type="PANTHER" id="PTHR46600">
    <property type="entry name" value="THAP DOMAIN-CONTAINING"/>
    <property type="match status" value="1"/>
</dbReference>
<dbReference type="Proteomes" id="UP001557470">
    <property type="component" value="Unassembled WGS sequence"/>
</dbReference>